<dbReference type="InterPro" id="IPR023129">
    <property type="entry name" value="MTH889-like_dom_sf"/>
</dbReference>
<evidence type="ECO:0008006" key="2">
    <source>
        <dbReference type="Google" id="ProtNLM"/>
    </source>
</evidence>
<comment type="caution">
    <text evidence="1">The sequence shown here is derived from an EMBL/GenBank/DDBJ whole genome shotgun (WGS) entry which is preliminary data.</text>
</comment>
<dbReference type="PANTHER" id="PTHR42240:SF1">
    <property type="entry name" value="DUF211 DOMAIN-CONTAINING PROTEIN"/>
    <property type="match status" value="1"/>
</dbReference>
<accession>A0A0F9EVA1</accession>
<dbReference type="EMBL" id="LAZR01033160">
    <property type="protein sequence ID" value="KKL48885.1"/>
    <property type="molecule type" value="Genomic_DNA"/>
</dbReference>
<organism evidence="1">
    <name type="scientific">marine sediment metagenome</name>
    <dbReference type="NCBI Taxonomy" id="412755"/>
    <lineage>
        <taxon>unclassified sequences</taxon>
        <taxon>metagenomes</taxon>
        <taxon>ecological metagenomes</taxon>
    </lineage>
</organism>
<dbReference type="Gene3D" id="3.30.70.1340">
    <property type="entry name" value="MTH889-like domain"/>
    <property type="match status" value="1"/>
</dbReference>
<reference evidence="1" key="1">
    <citation type="journal article" date="2015" name="Nature">
        <title>Complex archaea that bridge the gap between prokaryotes and eukaryotes.</title>
        <authorList>
            <person name="Spang A."/>
            <person name="Saw J.H."/>
            <person name="Jorgensen S.L."/>
            <person name="Zaremba-Niedzwiedzka K."/>
            <person name="Martijn J."/>
            <person name="Lind A.E."/>
            <person name="van Eijk R."/>
            <person name="Schleper C."/>
            <person name="Guy L."/>
            <person name="Ettema T.J."/>
        </authorList>
    </citation>
    <scope>NUCLEOTIDE SEQUENCE</scope>
</reference>
<proteinExistence type="predicted"/>
<name>A0A0F9EVA1_9ZZZZ</name>
<dbReference type="Pfam" id="PF02680">
    <property type="entry name" value="DUF211"/>
    <property type="match status" value="1"/>
</dbReference>
<evidence type="ECO:0000313" key="1">
    <source>
        <dbReference type="EMBL" id="KKL48885.1"/>
    </source>
</evidence>
<protein>
    <recommendedName>
        <fullName evidence="2">DUF211 domain-containing protein</fullName>
    </recommendedName>
</protein>
<sequence length="89" mass="9914">MRVKYLLDVLKPHSPSVDFVAHALMDVNGVDRVSVKLDELDQKTASLHINIAGSDISFEELTNKMEELNCAIHSIDEVSIGQDDTKTDF</sequence>
<dbReference type="SUPFAM" id="SSF160363">
    <property type="entry name" value="MTH889-like"/>
    <property type="match status" value="1"/>
</dbReference>
<dbReference type="InterPro" id="IPR003831">
    <property type="entry name" value="DUF211"/>
</dbReference>
<dbReference type="PANTHER" id="PTHR42240">
    <property type="entry name" value="DUF211 DOMAIN-CONTAINING PROTEIN"/>
    <property type="match status" value="1"/>
</dbReference>
<gene>
    <name evidence="1" type="ORF">LCGC14_2321030</name>
</gene>
<dbReference type="AlphaFoldDB" id="A0A0F9EVA1"/>